<dbReference type="GO" id="GO:0003700">
    <property type="term" value="F:DNA-binding transcription factor activity"/>
    <property type="evidence" value="ECO:0007669"/>
    <property type="project" value="InterPro"/>
</dbReference>
<dbReference type="Pfam" id="PF12802">
    <property type="entry name" value="MarR_2"/>
    <property type="match status" value="1"/>
</dbReference>
<dbReference type="KEGG" id="cna:AB433_17900"/>
<dbReference type="SMART" id="SM00347">
    <property type="entry name" value="HTH_MARR"/>
    <property type="match status" value="1"/>
</dbReference>
<dbReference type="AlphaFoldDB" id="A0A0G3XN96"/>
<dbReference type="EMBL" id="CP011771">
    <property type="protein sequence ID" value="AKM12018.1"/>
    <property type="molecule type" value="Genomic_DNA"/>
</dbReference>
<dbReference type="InterPro" id="IPR011991">
    <property type="entry name" value="ArsR-like_HTH"/>
</dbReference>
<dbReference type="InterPro" id="IPR039422">
    <property type="entry name" value="MarR/SlyA-like"/>
</dbReference>
<feature type="domain" description="HTH marR-type" evidence="1">
    <location>
        <begin position="14"/>
        <end position="146"/>
    </location>
</feature>
<dbReference type="GO" id="GO:0006950">
    <property type="term" value="P:response to stress"/>
    <property type="evidence" value="ECO:0007669"/>
    <property type="project" value="TreeGrafter"/>
</dbReference>
<dbReference type="PANTHER" id="PTHR33164:SF89">
    <property type="entry name" value="MARR FAMILY REGULATORY PROTEIN"/>
    <property type="match status" value="1"/>
</dbReference>
<dbReference type="Gene3D" id="1.10.10.10">
    <property type="entry name" value="Winged helix-like DNA-binding domain superfamily/Winged helix DNA-binding domain"/>
    <property type="match status" value="1"/>
</dbReference>
<sequence length="150" mass="17143">MLKTAPGKGYLTEADELVFLLEEVPRKLRKLFDASTVKFSLSRTQWRALGYIYRTPGLTQTELAKHLERERASVGHVIDQLENAALVERRSAEGNRRIWELHLLPKAFELLPSLRMEADKTYDRVLAGLGEDQVAMLREMLATMSSNLED</sequence>
<evidence type="ECO:0000259" key="1">
    <source>
        <dbReference type="PROSITE" id="PS50995"/>
    </source>
</evidence>
<dbReference type="InterPro" id="IPR000835">
    <property type="entry name" value="HTH_MarR-typ"/>
</dbReference>
<geneLocation type="plasmid" evidence="2 3">
    <name>p1</name>
</geneLocation>
<protein>
    <submittedName>
        <fullName evidence="2">Transcriptional regulator</fullName>
    </submittedName>
</protein>
<dbReference type="SUPFAM" id="SSF46785">
    <property type="entry name" value="Winged helix' DNA-binding domain"/>
    <property type="match status" value="1"/>
</dbReference>
<dbReference type="Proteomes" id="UP000035287">
    <property type="component" value="Plasmid p1"/>
</dbReference>
<name>A0A0G3XN96_9SPHN</name>
<keyword evidence="2" id="KW-0614">Plasmid</keyword>
<dbReference type="CDD" id="cd00090">
    <property type="entry name" value="HTH_ARSR"/>
    <property type="match status" value="1"/>
</dbReference>
<dbReference type="PANTHER" id="PTHR33164">
    <property type="entry name" value="TRANSCRIPTIONAL REGULATOR, MARR FAMILY"/>
    <property type="match status" value="1"/>
</dbReference>
<keyword evidence="3" id="KW-1185">Reference proteome</keyword>
<dbReference type="PROSITE" id="PS50995">
    <property type="entry name" value="HTH_MARR_2"/>
    <property type="match status" value="1"/>
</dbReference>
<proteinExistence type="predicted"/>
<dbReference type="PRINTS" id="PR00598">
    <property type="entry name" value="HTHMARR"/>
</dbReference>
<evidence type="ECO:0000313" key="2">
    <source>
        <dbReference type="EMBL" id="AKM12018.1"/>
    </source>
</evidence>
<accession>A0A0G3XN96</accession>
<organism evidence="2 3">
    <name type="scientific">Croceicoccus naphthovorans</name>
    <dbReference type="NCBI Taxonomy" id="1348774"/>
    <lineage>
        <taxon>Bacteria</taxon>
        <taxon>Pseudomonadati</taxon>
        <taxon>Pseudomonadota</taxon>
        <taxon>Alphaproteobacteria</taxon>
        <taxon>Sphingomonadales</taxon>
        <taxon>Erythrobacteraceae</taxon>
        <taxon>Croceicoccus</taxon>
    </lineage>
</organism>
<dbReference type="OrthoDB" id="582199at2"/>
<dbReference type="PATRIC" id="fig|1348774.3.peg.3769"/>
<evidence type="ECO:0000313" key="3">
    <source>
        <dbReference type="Proteomes" id="UP000035287"/>
    </source>
</evidence>
<dbReference type="InterPro" id="IPR036388">
    <property type="entry name" value="WH-like_DNA-bd_sf"/>
</dbReference>
<dbReference type="InterPro" id="IPR036390">
    <property type="entry name" value="WH_DNA-bd_sf"/>
</dbReference>
<gene>
    <name evidence="2" type="ORF">AB433_17900</name>
</gene>
<reference evidence="2 3" key="1">
    <citation type="submission" date="2015-06" db="EMBL/GenBank/DDBJ databases">
        <authorList>
            <person name="Zeng Y."/>
            <person name="Huang Y."/>
        </authorList>
    </citation>
    <scope>NUCLEOTIDE SEQUENCE [LARGE SCALE GENOMIC DNA]</scope>
    <source>
        <strain evidence="2 3">PQ-2</strain>
        <plasmid evidence="3">Plasmid p1</plasmid>
    </source>
</reference>